<proteinExistence type="predicted"/>
<feature type="region of interest" description="Disordered" evidence="1">
    <location>
        <begin position="2246"/>
        <end position="2313"/>
    </location>
</feature>
<evidence type="ECO:0000256" key="3">
    <source>
        <dbReference type="SAM" id="SignalP"/>
    </source>
</evidence>
<evidence type="ECO:0000313" key="4">
    <source>
        <dbReference type="EMBL" id="AFZ79372.1"/>
    </source>
</evidence>
<keyword evidence="2" id="KW-0472">Membrane</keyword>
<organism evidence="4 5">
    <name type="scientific">Theileria equi strain WA</name>
    <dbReference type="NCBI Taxonomy" id="1537102"/>
    <lineage>
        <taxon>Eukaryota</taxon>
        <taxon>Sar</taxon>
        <taxon>Alveolata</taxon>
        <taxon>Apicomplexa</taxon>
        <taxon>Aconoidasida</taxon>
        <taxon>Piroplasmida</taxon>
        <taxon>Theileriidae</taxon>
        <taxon>Theileria</taxon>
    </lineage>
</organism>
<dbReference type="VEuPathDB" id="PiroplasmaDB:BEWA_022200"/>
<dbReference type="RefSeq" id="XP_004829038.1">
    <property type="nucleotide sequence ID" value="XM_004828981.1"/>
</dbReference>
<feature type="transmembrane region" description="Helical" evidence="2">
    <location>
        <begin position="2324"/>
        <end position="2347"/>
    </location>
</feature>
<name>L0AUS5_THEEQ</name>
<keyword evidence="2" id="KW-0812">Transmembrane</keyword>
<keyword evidence="3" id="KW-0732">Signal</keyword>
<evidence type="ECO:0000313" key="5">
    <source>
        <dbReference type="Proteomes" id="UP000031512"/>
    </source>
</evidence>
<feature type="signal peptide" evidence="3">
    <location>
        <begin position="1"/>
        <end position="24"/>
    </location>
</feature>
<keyword evidence="2" id="KW-1133">Transmembrane helix</keyword>
<dbReference type="Proteomes" id="UP000031512">
    <property type="component" value="Chromosome 1"/>
</dbReference>
<reference evidence="4 5" key="1">
    <citation type="journal article" date="2012" name="BMC Genomics">
        <title>Comparative genomic analysis and phylogenetic position of Theileria equi.</title>
        <authorList>
            <person name="Kappmeyer L.S."/>
            <person name="Thiagarajan M."/>
            <person name="Herndon D.R."/>
            <person name="Ramsay J.D."/>
            <person name="Caler E."/>
            <person name="Djikeng A."/>
            <person name="Gillespie J.J."/>
            <person name="Lau A.O."/>
            <person name="Roalson E.H."/>
            <person name="Silva J.C."/>
            <person name="Silva M.G."/>
            <person name="Suarez C.E."/>
            <person name="Ueti M.W."/>
            <person name="Nene V.M."/>
            <person name="Mealey R.H."/>
            <person name="Knowles D.P."/>
            <person name="Brayton K.A."/>
        </authorList>
    </citation>
    <scope>NUCLEOTIDE SEQUENCE [LARGE SCALE GENOMIC DNA]</scope>
    <source>
        <strain evidence="4 5">WA</strain>
    </source>
</reference>
<gene>
    <name evidence="4" type="ORF">BEWA_022200</name>
</gene>
<feature type="chain" id="PRO_5003939809" evidence="3">
    <location>
        <begin position="25"/>
        <end position="2354"/>
    </location>
</feature>
<protein>
    <submittedName>
        <fullName evidence="4">Uncharacterized protein</fullName>
    </submittedName>
</protein>
<accession>L0AUS5</accession>
<sequence>MEIAKIILFTVIYRTLLIVDECNGENTRVFSNSRGGSYASKRDSNDLVLDIGEKIHPEGIMVEHDGDDMAFTRVHTVKEPFKILEITYGDDVVWKANGNDSWCESVSTHFLNKFPLVAMVYLKTKKGKMTTELFSMQGGNWVSSEDRKSIKPAKIELSGSKDDSNKIAEIQVQRSILRDDLLFGNMVHVHEYDEKTFRKSKTAVLDISDVDHGALDITVHTAGKFTFYELSPKVGHSLEKIVEGTNLVSDFKPGEKCVKLWHFPETNVASVVRLVIANSRKFYHKVLVKYGRTWEPVGLDVFHSMIEESEDEHVVFDATREDVRSKFFVTNGKPAAVPYTVYTPNLQIKAVGVYHSGAQIWRARPNEYCICIMVDYGKIPSYISITVLDLKGVKDLFFVRAGAIWKNVEHNAYPSKHKLHVYSFFYNANITYICRRMIEELNKDRIIEYHPRGGASQLRTHYDYRFYKNASFNTSVFTLDVREEGFIKRVKCTSKEGTFPTRLFYGKDIIWETRSPNEYCSAAVVYFIDVFPEFATIHVSRPELNEVLRRQRKDGKWVTIYKDDYKELLENLGETDIESIKSSAKDDELVDAEFEDDRLNVFLEDSSVFKAEKNSEYGITYIKYTPGGGFKLPVLYSEDKVVRVHISSDSYCSEVIIYFDENGPKLALVHINDSDVEVSVYHENASGIWKSITAQKYKQKFDEMKKSPGVPEEITGPQSWLFSAPSADESESFGDSVPRKADSSLNKPTQRVVPFTRRGRPRTTPRQPIEDIIDLKEELSHRYVDIKQDGDYNMFTRVFNAMDILKVVRVMDGGKNIWKATEHEESCFKITADYLGRIPMFVTLYIKSSNDGTIVKSLSIKGDQWVVMDSNQPTVKIKHRIDKCKAMSKSEEIGSLFTQNSVLHDEYLLISSSSDDMGRSFLYTKDSAVLNLEDIDTNVFIVTSYGDDTNKTYKIIPNTRYTIYMIVDGHKDVWGSDQGDTCVAVWYFSSRKHDPMVRVLIVNSKKFYHKIFRKFHSKWTQICLDTYYLSYEKKDELNNFDINIREPSTAYYVVDGRRYGVPYRLFLMSAHVKLTRIVDGKSTIWHSNTGEYCIDFIINYGKSVTYITATILRKKGALVIFFIKDGGKWATMDEKYYLDRYKLYSYDSVSESEIRSQELLTLQKTGPVTLYLDDVDTSIFTEEQLMDGDISCFKYICKSGTQISKIVSYNDVIWEVLSEDDYCTETTVHFYEMEPQFVHLEYKDSKNSSINVYRLREYGSWVPAMPIRYESLLHEFKNDIERVELNIVDVDEEVFNLSSVTRGSASRQVISMKPNYRLDSVCYGTNRFWKSESGEYCKRAFVYLEGKYPHLCSLIISRFNESETLYFRNINLNFEPVKKYEYDEILEDMKAGKFLPKAKSESDGLNTRDKASIHSEAYDCTLNILDLLDNKMVESTAMYLDSVYTTLLFPKKSTNIVRIIEEHDVIWESKNQEKCVYVMCHHHNNNIYLIDVLKETPSELKHKFFWKTPTDSWKKLDTDYGKKLGNSRVSIVSNDRPILNIRSSKNYKCKLVEFDYHGLPAQIHIPQRVCVNQIVDNGTVVFKGTWERCIMVMHHTYGTNEFLYLVTLNNFDALKIHYYLKRADSWKSVDSIEYNQLLSMLIQSKKENEPSHNTSHMDTGALGPKVQSSTSYTGDPAITVDLSQTNVVNEVCSYDVKKDLKIYVKRSVEGNDFYRYTHKLDGERRPFTLFSLMFGEHKTSGIGRINGITTLSVFYWKFAPDVPLLIEMKKVDGRAFYYSNVGDSYKWKRIEEDNSKLQSAQIIGTLRKLSKKLNGSLSGDTSDTVITTSHTETSYKALFPGYTLYSKTYPADVLSAQCDEELPVSEGSEVTVYFYGEGNYKSPSLLYVENEPKGVWYSKDDSEWKEEYSLVGKTPSDTESILTVFHRLSKDYNLGYILPDSASTCFSLPSALFKPSESSGTAAIDISKKPTSGNTDSYTLSNYPGSTITVSKIEDLPDFHRYKHTLNGEDVFSLLCVLYEDNKTVGGIDRIENIRDLSVYYWKYNLETPLFIEITRQNRKKIYYKNLDRDARLNWFGPFTEDVFSENLHTTLVNWNNVLNLVAPIDISVKHGSYCHNEELDKKTIIVSARNLGGELSGFSTSTHNAGDSSHPLNIVSISYKNKRQNGFTFPILDVRNLTVYFGRNSPDRPLLIHIDSDEDVWYRKVLNKDNAWEKDKGLYLSSGNPDVASIKKVLLKLSPASFESDETEEVNASASVAEISSAKPSGNENTDVETKSTEAEDEEDDDVEQDEEDEDDDEDDEEGQGHIPKELKTKDGHYIDEEYSVFVTVIYWLMALIFLLPIFMLIRQMFQTG</sequence>
<dbReference type="Pfam" id="PF04385">
    <property type="entry name" value="FAINT"/>
    <property type="match status" value="4"/>
</dbReference>
<dbReference type="EMBL" id="CP001669">
    <property type="protein sequence ID" value="AFZ79372.1"/>
    <property type="molecule type" value="Genomic_DNA"/>
</dbReference>
<dbReference type="GeneID" id="15803410"/>
<feature type="region of interest" description="Disordered" evidence="1">
    <location>
        <begin position="726"/>
        <end position="747"/>
    </location>
</feature>
<feature type="compositionally biased region" description="Basic and acidic residues" evidence="1">
    <location>
        <begin position="2304"/>
        <end position="2313"/>
    </location>
</feature>
<evidence type="ECO:0000256" key="1">
    <source>
        <dbReference type="SAM" id="MobiDB-lite"/>
    </source>
</evidence>
<evidence type="ECO:0000256" key="2">
    <source>
        <dbReference type="SAM" id="Phobius"/>
    </source>
</evidence>
<feature type="compositionally biased region" description="Acidic residues" evidence="1">
    <location>
        <begin position="2280"/>
        <end position="2303"/>
    </location>
</feature>
<dbReference type="KEGG" id="beq:BEWA_022200"/>
<keyword evidence="5" id="KW-1185">Reference proteome</keyword>
<dbReference type="InterPro" id="IPR007480">
    <property type="entry name" value="DUF529"/>
</dbReference>